<dbReference type="PANTHER" id="PTHR34997">
    <property type="entry name" value="AM15"/>
    <property type="match status" value="1"/>
</dbReference>
<feature type="chain" id="PRO_5040136687" description="LysM domain-containing protein" evidence="3">
    <location>
        <begin position="24"/>
        <end position="147"/>
    </location>
</feature>
<evidence type="ECO:0000313" key="5">
    <source>
        <dbReference type="EMBL" id="GJE85421.1"/>
    </source>
</evidence>
<organism evidence="5 6">
    <name type="scientific">Phanerochaete sordida</name>
    <dbReference type="NCBI Taxonomy" id="48140"/>
    <lineage>
        <taxon>Eukaryota</taxon>
        <taxon>Fungi</taxon>
        <taxon>Dikarya</taxon>
        <taxon>Basidiomycota</taxon>
        <taxon>Agaricomycotina</taxon>
        <taxon>Agaricomycetes</taxon>
        <taxon>Polyporales</taxon>
        <taxon>Phanerochaetaceae</taxon>
        <taxon>Phanerochaete</taxon>
    </lineage>
</organism>
<proteinExistence type="predicted"/>
<keyword evidence="1" id="KW-0147">Chitin-binding</keyword>
<feature type="signal peptide" evidence="3">
    <location>
        <begin position="1"/>
        <end position="23"/>
    </location>
</feature>
<dbReference type="PROSITE" id="PS51782">
    <property type="entry name" value="LYSM"/>
    <property type="match status" value="1"/>
</dbReference>
<dbReference type="InterPro" id="IPR018392">
    <property type="entry name" value="LysM"/>
</dbReference>
<name>A0A9P3L7T9_9APHY</name>
<accession>A0A9P3L7T9</accession>
<evidence type="ECO:0000259" key="4">
    <source>
        <dbReference type="PROSITE" id="PS51782"/>
    </source>
</evidence>
<dbReference type="InterPro" id="IPR036779">
    <property type="entry name" value="LysM_dom_sf"/>
</dbReference>
<dbReference type="Gene3D" id="3.10.350.10">
    <property type="entry name" value="LysM domain"/>
    <property type="match status" value="2"/>
</dbReference>
<sequence length="147" mass="15679">MRTFAVAASAVFVAAFGVALIVAKGPRSSCVEIYNAKPTDSCASITAWSGVTTDELMALNPDLHDCGPPMDVHEVCLRSYTPTCVVWQPATETTCEGLAAAWQITPADFVALNDDVDDACDDLVVGEQYCVSDTYCYPGQTDPICDQ</sequence>
<evidence type="ECO:0000256" key="2">
    <source>
        <dbReference type="ARBA" id="ARBA00023026"/>
    </source>
</evidence>
<reference evidence="5 6" key="1">
    <citation type="submission" date="2021-08" db="EMBL/GenBank/DDBJ databases">
        <title>Draft Genome Sequence of Phanerochaete sordida strain YK-624.</title>
        <authorList>
            <person name="Mori T."/>
            <person name="Dohra H."/>
            <person name="Suzuki T."/>
            <person name="Kawagishi H."/>
            <person name="Hirai H."/>
        </authorList>
    </citation>
    <scope>NUCLEOTIDE SEQUENCE [LARGE SCALE GENOMIC DNA]</scope>
    <source>
        <strain evidence="5 6">YK-624</strain>
    </source>
</reference>
<dbReference type="EMBL" id="BPQB01000002">
    <property type="protein sequence ID" value="GJE85421.1"/>
    <property type="molecule type" value="Genomic_DNA"/>
</dbReference>
<keyword evidence="2" id="KW-0843">Virulence</keyword>
<feature type="domain" description="LysM" evidence="4">
    <location>
        <begin position="83"/>
        <end position="131"/>
    </location>
</feature>
<evidence type="ECO:0000256" key="1">
    <source>
        <dbReference type="ARBA" id="ARBA00022669"/>
    </source>
</evidence>
<dbReference type="Proteomes" id="UP000703269">
    <property type="component" value="Unassembled WGS sequence"/>
</dbReference>
<dbReference type="InterPro" id="IPR052210">
    <property type="entry name" value="LysM1-like"/>
</dbReference>
<protein>
    <recommendedName>
        <fullName evidence="4">LysM domain-containing protein</fullName>
    </recommendedName>
</protein>
<dbReference type="AlphaFoldDB" id="A0A9P3L7T9"/>
<dbReference type="OrthoDB" id="5985073at2759"/>
<dbReference type="CDD" id="cd00118">
    <property type="entry name" value="LysM"/>
    <property type="match status" value="1"/>
</dbReference>
<comment type="caution">
    <text evidence="5">The sequence shown here is derived from an EMBL/GenBank/DDBJ whole genome shotgun (WGS) entry which is preliminary data.</text>
</comment>
<keyword evidence="6" id="KW-1185">Reference proteome</keyword>
<evidence type="ECO:0000313" key="6">
    <source>
        <dbReference type="Proteomes" id="UP000703269"/>
    </source>
</evidence>
<dbReference type="PANTHER" id="PTHR34997:SF1">
    <property type="entry name" value="PEPTIDOGLYCAN-BINDING LYSIN DOMAIN"/>
    <property type="match status" value="1"/>
</dbReference>
<evidence type="ECO:0000256" key="3">
    <source>
        <dbReference type="SAM" id="SignalP"/>
    </source>
</evidence>
<dbReference type="GO" id="GO:0008061">
    <property type="term" value="F:chitin binding"/>
    <property type="evidence" value="ECO:0007669"/>
    <property type="project" value="UniProtKB-KW"/>
</dbReference>
<gene>
    <name evidence="5" type="ORF">PsYK624_015000</name>
</gene>
<keyword evidence="3" id="KW-0732">Signal</keyword>